<evidence type="ECO:0000313" key="12">
    <source>
        <dbReference type="Proteomes" id="UP000239772"/>
    </source>
</evidence>
<dbReference type="InterPro" id="IPR051310">
    <property type="entry name" value="MCP_chemotaxis"/>
</dbReference>
<dbReference type="Gene3D" id="1.10.287.950">
    <property type="entry name" value="Methyl-accepting chemotaxis protein"/>
    <property type="match status" value="1"/>
</dbReference>
<gene>
    <name evidence="11" type="ORF">SLNSH_04780</name>
</gene>
<keyword evidence="6" id="KW-0812">Transmembrane</keyword>
<evidence type="ECO:0000259" key="8">
    <source>
        <dbReference type="PROSITE" id="PS50111"/>
    </source>
</evidence>
<feature type="region of interest" description="Disordered" evidence="5">
    <location>
        <begin position="732"/>
        <end position="765"/>
    </location>
</feature>
<dbReference type="AlphaFoldDB" id="A0A2T1HWQ2"/>
<keyword evidence="4" id="KW-0807">Transducer</keyword>
<comment type="caution">
    <text evidence="11">The sequence shown here is derived from an EMBL/GenBank/DDBJ whole genome shotgun (WGS) entry which is preliminary data.</text>
</comment>
<feature type="domain" description="HAMP" evidence="10">
    <location>
        <begin position="420"/>
        <end position="472"/>
    </location>
</feature>
<dbReference type="OrthoDB" id="9765776at2"/>
<evidence type="ECO:0000256" key="3">
    <source>
        <dbReference type="ARBA" id="ARBA00029447"/>
    </source>
</evidence>
<feature type="signal peptide" evidence="7">
    <location>
        <begin position="1"/>
        <end position="18"/>
    </location>
</feature>
<evidence type="ECO:0000259" key="10">
    <source>
        <dbReference type="PROSITE" id="PS50885"/>
    </source>
</evidence>
<keyword evidence="7" id="KW-0732">Signal</keyword>
<dbReference type="InterPro" id="IPR004089">
    <property type="entry name" value="MCPsignal_dom"/>
</dbReference>
<dbReference type="GO" id="GO:0006935">
    <property type="term" value="P:chemotaxis"/>
    <property type="evidence" value="ECO:0007669"/>
    <property type="project" value="TreeGrafter"/>
</dbReference>
<dbReference type="SUPFAM" id="SSF55785">
    <property type="entry name" value="PYP-like sensor domain (PAS domain)"/>
    <property type="match status" value="1"/>
</dbReference>
<feature type="domain" description="PAS" evidence="9">
    <location>
        <begin position="258"/>
        <end position="293"/>
    </location>
</feature>
<dbReference type="Pfam" id="PF00015">
    <property type="entry name" value="MCPsignal"/>
    <property type="match status" value="1"/>
</dbReference>
<dbReference type="InterPro" id="IPR035965">
    <property type="entry name" value="PAS-like_dom_sf"/>
</dbReference>
<evidence type="ECO:0000256" key="7">
    <source>
        <dbReference type="SAM" id="SignalP"/>
    </source>
</evidence>
<feature type="chain" id="PRO_5015703180" evidence="7">
    <location>
        <begin position="19"/>
        <end position="765"/>
    </location>
</feature>
<dbReference type="FunFam" id="1.10.287.950:FF:000001">
    <property type="entry name" value="Methyl-accepting chemotaxis sensory transducer"/>
    <property type="match status" value="1"/>
</dbReference>
<organism evidence="11 12">
    <name type="scientific">Alsobacter soli</name>
    <dbReference type="NCBI Taxonomy" id="2109933"/>
    <lineage>
        <taxon>Bacteria</taxon>
        <taxon>Pseudomonadati</taxon>
        <taxon>Pseudomonadota</taxon>
        <taxon>Alphaproteobacteria</taxon>
        <taxon>Hyphomicrobiales</taxon>
        <taxon>Alsobacteraceae</taxon>
        <taxon>Alsobacter</taxon>
    </lineage>
</organism>
<dbReference type="RefSeq" id="WP_106335531.1">
    <property type="nucleotide sequence ID" value="NZ_PVZS01000004.1"/>
</dbReference>
<dbReference type="EMBL" id="PVZS01000004">
    <property type="protein sequence ID" value="PSC06123.1"/>
    <property type="molecule type" value="Genomic_DNA"/>
</dbReference>
<evidence type="ECO:0000256" key="2">
    <source>
        <dbReference type="ARBA" id="ARBA00022481"/>
    </source>
</evidence>
<evidence type="ECO:0000256" key="4">
    <source>
        <dbReference type="PROSITE-ProRule" id="PRU00284"/>
    </source>
</evidence>
<dbReference type="PANTHER" id="PTHR43531:SF14">
    <property type="entry name" value="METHYL-ACCEPTING CHEMOTAXIS PROTEIN I-RELATED"/>
    <property type="match status" value="1"/>
</dbReference>
<dbReference type="SMART" id="SM00283">
    <property type="entry name" value="MA"/>
    <property type="match status" value="1"/>
</dbReference>
<evidence type="ECO:0000256" key="1">
    <source>
        <dbReference type="ARBA" id="ARBA00004370"/>
    </source>
</evidence>
<feature type="transmembrane region" description="Helical" evidence="6">
    <location>
        <begin position="188"/>
        <end position="206"/>
    </location>
</feature>
<dbReference type="Proteomes" id="UP000239772">
    <property type="component" value="Unassembled WGS sequence"/>
</dbReference>
<keyword evidence="12" id="KW-1185">Reference proteome</keyword>
<evidence type="ECO:0000256" key="6">
    <source>
        <dbReference type="SAM" id="Phobius"/>
    </source>
</evidence>
<feature type="domain" description="Methyl-accepting transducer" evidence="8">
    <location>
        <begin position="477"/>
        <end position="706"/>
    </location>
</feature>
<dbReference type="SUPFAM" id="SSF58104">
    <property type="entry name" value="Methyl-accepting chemotaxis protein (MCP) signaling domain"/>
    <property type="match status" value="1"/>
</dbReference>
<dbReference type="PROSITE" id="PS50112">
    <property type="entry name" value="PAS"/>
    <property type="match status" value="1"/>
</dbReference>
<dbReference type="GO" id="GO:0005886">
    <property type="term" value="C:plasma membrane"/>
    <property type="evidence" value="ECO:0007669"/>
    <property type="project" value="TreeGrafter"/>
</dbReference>
<dbReference type="Pfam" id="PF18947">
    <property type="entry name" value="HAMP_2"/>
    <property type="match status" value="1"/>
</dbReference>
<sequence length="765" mass="80783">MRSLRLKTLSLLAFGALAFVGAAAGVATLLGVQQTERAVEHMRQMTTVLRNQTLSDMHHDELKAIVYAALHDGAKGASAGETKKDLEKAIDALEKGIRGIPDTGLSPAVSALKPELLRNTEAYGAKAREIVQLAFTNPREAESHLGSFSTAFEDLAVGMDKMGDLIEDATTEAQKSAQSSQGFLQIEILGSGLLISLALGGIFAWLRRSVINGVVGLRDSLQLPDGQEILDGVEVRNGGNELGDLARAIKKFRADGIEAERVRAALDTAPLNVLAADNDGTIVYANASVLKLMRDHLDEFRFIAPGFDPDRVVGSSIDVFHRDSRNVRNVVARLQGVHRARIPAANRTFDIVVSPVVSRSGERIGAMLIWEDMTAVLAADRELSDLANAAAEGDFSKRIAIEDKQGFAKDMSSGLNALSSRVETAVSEFAAVLGAVADGDLTASVDQHYRGGLGQLSDSINRTIGRLSGMVGDIQRMSLEVADASREISSGADDLSRRTEAQAHSLEQTASTVEELAASVKASADASIHAANIAQQARSVAQEGGEIVSQAVDAMERIDQTSRKISEITTVIDDIAFQTNLLALNAAVEAARAGEAGKGFAVVASEVRTLAQRSSEAAKDITNLIAASSAEVTSGVKLVRAAGDTLGRIVDASNTVAASVAEISSASREQATGIQEITKAVAQLDEMTQQNAALAEESAASSGHLSEQMQRLRALAEAFRTKEGGAAARETAALARPTARLPTPKSQPSTVPKLAKAVGSRWDEF</sequence>
<accession>A0A2T1HWQ2</accession>
<name>A0A2T1HWQ2_9HYPH</name>
<dbReference type="Gene3D" id="3.30.450.20">
    <property type="entry name" value="PAS domain"/>
    <property type="match status" value="1"/>
</dbReference>
<dbReference type="CDD" id="cd00130">
    <property type="entry name" value="PAS"/>
    <property type="match status" value="1"/>
</dbReference>
<dbReference type="SMART" id="SM00304">
    <property type="entry name" value="HAMP"/>
    <property type="match status" value="1"/>
</dbReference>
<dbReference type="Pfam" id="PF08448">
    <property type="entry name" value="PAS_4"/>
    <property type="match status" value="1"/>
</dbReference>
<feature type="region of interest" description="Disordered" evidence="5">
    <location>
        <begin position="488"/>
        <end position="508"/>
    </location>
</feature>
<keyword evidence="6" id="KW-1133">Transmembrane helix</keyword>
<comment type="subcellular location">
    <subcellularLocation>
        <location evidence="1">Membrane</location>
    </subcellularLocation>
</comment>
<dbReference type="InterPro" id="IPR003660">
    <property type="entry name" value="HAMP_dom"/>
</dbReference>
<proteinExistence type="inferred from homology"/>
<dbReference type="CDD" id="cd11386">
    <property type="entry name" value="MCP_signal"/>
    <property type="match status" value="1"/>
</dbReference>
<dbReference type="PANTHER" id="PTHR43531">
    <property type="entry name" value="PROTEIN ICFG"/>
    <property type="match status" value="1"/>
</dbReference>
<evidence type="ECO:0000256" key="5">
    <source>
        <dbReference type="SAM" id="MobiDB-lite"/>
    </source>
</evidence>
<dbReference type="PROSITE" id="PS50111">
    <property type="entry name" value="CHEMOTAXIS_TRANSDUC_2"/>
    <property type="match status" value="1"/>
</dbReference>
<dbReference type="GO" id="GO:0007165">
    <property type="term" value="P:signal transduction"/>
    <property type="evidence" value="ECO:0007669"/>
    <property type="project" value="UniProtKB-KW"/>
</dbReference>
<keyword evidence="2" id="KW-0488">Methylation</keyword>
<feature type="compositionally biased region" description="Low complexity" evidence="5">
    <location>
        <begin position="732"/>
        <end position="744"/>
    </location>
</feature>
<keyword evidence="6" id="KW-0472">Membrane</keyword>
<evidence type="ECO:0000313" key="11">
    <source>
        <dbReference type="EMBL" id="PSC06123.1"/>
    </source>
</evidence>
<dbReference type="GO" id="GO:0004888">
    <property type="term" value="F:transmembrane signaling receptor activity"/>
    <property type="evidence" value="ECO:0007669"/>
    <property type="project" value="TreeGrafter"/>
</dbReference>
<dbReference type="InterPro" id="IPR013656">
    <property type="entry name" value="PAS_4"/>
</dbReference>
<reference evidence="12" key="1">
    <citation type="submission" date="2018-03" db="EMBL/GenBank/DDBJ databases">
        <authorList>
            <person name="Sun L."/>
            <person name="Liu H."/>
            <person name="Chen W."/>
            <person name="Huang K."/>
            <person name="Liu W."/>
            <person name="Gao X."/>
        </authorList>
    </citation>
    <scope>NUCLEOTIDE SEQUENCE [LARGE SCALE GENOMIC DNA]</scope>
    <source>
        <strain evidence="12">SH9</strain>
    </source>
</reference>
<protein>
    <submittedName>
        <fullName evidence="11">Methyl-accepting chemotaxis protein</fullName>
    </submittedName>
</protein>
<evidence type="ECO:0000259" key="9">
    <source>
        <dbReference type="PROSITE" id="PS50112"/>
    </source>
</evidence>
<dbReference type="InterPro" id="IPR000014">
    <property type="entry name" value="PAS"/>
</dbReference>
<dbReference type="PROSITE" id="PS50885">
    <property type="entry name" value="HAMP"/>
    <property type="match status" value="1"/>
</dbReference>
<comment type="similarity">
    <text evidence="3">Belongs to the methyl-accepting chemotaxis (MCP) protein family.</text>
</comment>